<dbReference type="Proteomes" id="UP000654075">
    <property type="component" value="Unassembled WGS sequence"/>
</dbReference>
<reference evidence="5" key="1">
    <citation type="submission" date="2021-02" db="EMBL/GenBank/DDBJ databases">
        <authorList>
            <person name="Dougan E. K."/>
            <person name="Rhodes N."/>
            <person name="Thang M."/>
            <person name="Chan C."/>
        </authorList>
    </citation>
    <scope>NUCLEOTIDE SEQUENCE</scope>
</reference>
<name>A0A813E352_POLGL</name>
<dbReference type="OMA" id="CATITCP"/>
<keyword evidence="3" id="KW-0472">Membrane</keyword>
<dbReference type="Pfam" id="PF13205">
    <property type="entry name" value="Big_5"/>
    <property type="match status" value="1"/>
</dbReference>
<gene>
    <name evidence="5" type="ORF">PGLA1383_LOCUS12904</name>
</gene>
<evidence type="ECO:0000256" key="3">
    <source>
        <dbReference type="SAM" id="Phobius"/>
    </source>
</evidence>
<evidence type="ECO:0000256" key="1">
    <source>
        <dbReference type="ARBA" id="ARBA00022729"/>
    </source>
</evidence>
<dbReference type="EMBL" id="CAJNNV010006975">
    <property type="protein sequence ID" value="CAE8594348.1"/>
    <property type="molecule type" value="Genomic_DNA"/>
</dbReference>
<feature type="compositionally biased region" description="Polar residues" evidence="2">
    <location>
        <begin position="329"/>
        <end position="347"/>
    </location>
</feature>
<feature type="transmembrane region" description="Helical" evidence="3">
    <location>
        <begin position="215"/>
        <end position="237"/>
    </location>
</feature>
<feature type="domain" description="SbsA Ig-like" evidence="4">
    <location>
        <begin position="76"/>
        <end position="196"/>
    </location>
</feature>
<feature type="region of interest" description="Disordered" evidence="2">
    <location>
        <begin position="324"/>
        <end position="419"/>
    </location>
</feature>
<proteinExistence type="predicted"/>
<evidence type="ECO:0000259" key="4">
    <source>
        <dbReference type="Pfam" id="PF13205"/>
    </source>
</evidence>
<keyword evidence="3" id="KW-0812">Transmembrane</keyword>
<feature type="compositionally biased region" description="Low complexity" evidence="2">
    <location>
        <begin position="394"/>
        <end position="405"/>
    </location>
</feature>
<evidence type="ECO:0000313" key="6">
    <source>
        <dbReference type="Proteomes" id="UP000654075"/>
    </source>
</evidence>
<dbReference type="InterPro" id="IPR001623">
    <property type="entry name" value="DnaJ_domain"/>
</dbReference>
<dbReference type="OrthoDB" id="428386at2759"/>
<protein>
    <recommendedName>
        <fullName evidence="4">SbsA Ig-like domain-containing protein</fullName>
    </recommendedName>
</protein>
<keyword evidence="1" id="KW-0732">Signal</keyword>
<dbReference type="InterPro" id="IPR032812">
    <property type="entry name" value="SbsA_Ig"/>
</dbReference>
<dbReference type="AlphaFoldDB" id="A0A813E352"/>
<dbReference type="CDD" id="cd06257">
    <property type="entry name" value="DnaJ"/>
    <property type="match status" value="1"/>
</dbReference>
<evidence type="ECO:0000256" key="2">
    <source>
        <dbReference type="SAM" id="MobiDB-lite"/>
    </source>
</evidence>
<dbReference type="Gene3D" id="1.10.287.110">
    <property type="entry name" value="DnaJ domain"/>
    <property type="match status" value="1"/>
</dbReference>
<keyword evidence="6" id="KW-1185">Reference proteome</keyword>
<comment type="caution">
    <text evidence="5">The sequence shown here is derived from an EMBL/GenBank/DDBJ whole genome shotgun (WGS) entry which is preliminary data.</text>
</comment>
<dbReference type="InterPro" id="IPR036869">
    <property type="entry name" value="J_dom_sf"/>
</dbReference>
<sequence>MSFWCDGMALDEDVSRSRAGVSSSALTVDMTWLLSTLTRSGPRNCGLAISSGTICDLKGAGFPGLAKGAYSFRLTDAEPPQLIDFDPSNGGAASVPMDGHANLLYSEPIVLNPAGLSATLSRLEMDSSGTTSIVQSYQIPLKSPGAEIISSSVLRIYLSGKLRSGLQYTLALPAGAVVDLAGNSCRELPANVYSFRAATAALRIEEGYSDSGTSVGLVILAVCLTVAFVLGVTLGFWRLYKANATRIAAYLKHEGDGVRQMRQIPPPVMASAAEKSNVYSSMSSASGRASDAAKATAAAESAYRSATAAAERIAAATAAAAAAEKPSATGSGAKSTNGSASHGTWAQRTMPGGPRPTSSAPGSRVHPSSEGPGRDSSKEKRRSSGGAAPGGNAGPSSGSAPGQSATPQEDTSGATPEVKVVEKQLRALMDKPLAERKKAIKDLLVEFHPDKNSAAHAKEVFQYVNNARAWFLVEI</sequence>
<accession>A0A813E352</accession>
<evidence type="ECO:0000313" key="5">
    <source>
        <dbReference type="EMBL" id="CAE8594348.1"/>
    </source>
</evidence>
<organism evidence="5 6">
    <name type="scientific">Polarella glacialis</name>
    <name type="common">Dinoflagellate</name>
    <dbReference type="NCBI Taxonomy" id="89957"/>
    <lineage>
        <taxon>Eukaryota</taxon>
        <taxon>Sar</taxon>
        <taxon>Alveolata</taxon>
        <taxon>Dinophyceae</taxon>
        <taxon>Suessiales</taxon>
        <taxon>Suessiaceae</taxon>
        <taxon>Polarella</taxon>
    </lineage>
</organism>
<dbReference type="SUPFAM" id="SSF46565">
    <property type="entry name" value="Chaperone J-domain"/>
    <property type="match status" value="1"/>
</dbReference>
<keyword evidence="3" id="KW-1133">Transmembrane helix</keyword>